<dbReference type="EMBL" id="BAABEP010000001">
    <property type="protein sequence ID" value="GAA3706423.1"/>
    <property type="molecule type" value="Genomic_DNA"/>
</dbReference>
<dbReference type="InterPro" id="IPR036390">
    <property type="entry name" value="WH_DNA-bd_sf"/>
</dbReference>
<evidence type="ECO:0000256" key="1">
    <source>
        <dbReference type="SAM" id="MobiDB-lite"/>
    </source>
</evidence>
<dbReference type="Gene3D" id="1.10.10.10">
    <property type="entry name" value="Winged helix-like DNA-binding domain superfamily/Winged helix DNA-binding domain"/>
    <property type="match status" value="1"/>
</dbReference>
<dbReference type="InterPro" id="IPR052526">
    <property type="entry name" value="HTH-type_Bedaq_tolerance"/>
</dbReference>
<feature type="region of interest" description="Disordered" evidence="1">
    <location>
        <begin position="142"/>
        <end position="173"/>
    </location>
</feature>
<dbReference type="PANTHER" id="PTHR39515:SF2">
    <property type="entry name" value="HTH-TYPE TRANSCRIPTIONAL REGULATOR RV0880"/>
    <property type="match status" value="1"/>
</dbReference>
<proteinExistence type="predicted"/>
<gene>
    <name evidence="3" type="ORF">GCM10023082_00530</name>
</gene>
<dbReference type="InterPro" id="IPR036388">
    <property type="entry name" value="WH-like_DNA-bd_sf"/>
</dbReference>
<comment type="caution">
    <text evidence="3">The sequence shown here is derived from an EMBL/GenBank/DDBJ whole genome shotgun (WGS) entry which is preliminary data.</text>
</comment>
<dbReference type="Pfam" id="PF12802">
    <property type="entry name" value="MarR_2"/>
    <property type="match status" value="1"/>
</dbReference>
<accession>A0ABP7DLA4</accession>
<protein>
    <submittedName>
        <fullName evidence="3">MarR family transcriptional regulator</fullName>
    </submittedName>
</protein>
<organism evidence="3 4">
    <name type="scientific">Streptomyces tremellae</name>
    <dbReference type="NCBI Taxonomy" id="1124239"/>
    <lineage>
        <taxon>Bacteria</taxon>
        <taxon>Bacillati</taxon>
        <taxon>Actinomycetota</taxon>
        <taxon>Actinomycetes</taxon>
        <taxon>Kitasatosporales</taxon>
        <taxon>Streptomycetaceae</taxon>
        <taxon>Streptomyces</taxon>
    </lineage>
</organism>
<dbReference type="RefSeq" id="WP_345639680.1">
    <property type="nucleotide sequence ID" value="NZ_BAABEP010000001.1"/>
</dbReference>
<evidence type="ECO:0000259" key="2">
    <source>
        <dbReference type="PROSITE" id="PS50995"/>
    </source>
</evidence>
<sequence>MDDSEVSEFRAGIKLLQRRLRREARPVYGVSRTASQVLAATVRCAEPPGPRRLARDLQMTSSNVAAALRELEDAAYIVRRRDPADARRVSVCATERGRTVVSDVLRERDTWLGRAVQALLSEEEQRTLLAAGALMERLAAFEPGADPPPAATAAARAGHEDARAPAPPAGGAS</sequence>
<evidence type="ECO:0000313" key="4">
    <source>
        <dbReference type="Proteomes" id="UP001499884"/>
    </source>
</evidence>
<dbReference type="PROSITE" id="PS50995">
    <property type="entry name" value="HTH_MARR_2"/>
    <property type="match status" value="1"/>
</dbReference>
<feature type="domain" description="HTH marR-type" evidence="2">
    <location>
        <begin position="1"/>
        <end position="137"/>
    </location>
</feature>
<dbReference type="PANTHER" id="PTHR39515">
    <property type="entry name" value="CONSERVED PROTEIN"/>
    <property type="match status" value="1"/>
</dbReference>
<dbReference type="Proteomes" id="UP001499884">
    <property type="component" value="Unassembled WGS sequence"/>
</dbReference>
<dbReference type="InterPro" id="IPR000835">
    <property type="entry name" value="HTH_MarR-typ"/>
</dbReference>
<dbReference type="Gene3D" id="1.10.287.100">
    <property type="match status" value="1"/>
</dbReference>
<dbReference type="SUPFAM" id="SSF46785">
    <property type="entry name" value="Winged helix' DNA-binding domain"/>
    <property type="match status" value="1"/>
</dbReference>
<reference evidence="4" key="1">
    <citation type="journal article" date="2019" name="Int. J. Syst. Evol. Microbiol.">
        <title>The Global Catalogue of Microorganisms (GCM) 10K type strain sequencing project: providing services to taxonomists for standard genome sequencing and annotation.</title>
        <authorList>
            <consortium name="The Broad Institute Genomics Platform"/>
            <consortium name="The Broad Institute Genome Sequencing Center for Infectious Disease"/>
            <person name="Wu L."/>
            <person name="Ma J."/>
        </authorList>
    </citation>
    <scope>NUCLEOTIDE SEQUENCE [LARGE SCALE GENOMIC DNA]</scope>
    <source>
        <strain evidence="4">JCM 30846</strain>
    </source>
</reference>
<name>A0ABP7DLA4_9ACTN</name>
<dbReference type="SMART" id="SM00347">
    <property type="entry name" value="HTH_MARR"/>
    <property type="match status" value="1"/>
</dbReference>
<evidence type="ECO:0000313" key="3">
    <source>
        <dbReference type="EMBL" id="GAA3706423.1"/>
    </source>
</evidence>
<keyword evidence="4" id="KW-1185">Reference proteome</keyword>